<gene>
    <name evidence="1" type="ORF">MGWOODY_Smn831</name>
</gene>
<dbReference type="Pfam" id="PF06698">
    <property type="entry name" value="DUF1192"/>
    <property type="match status" value="1"/>
</dbReference>
<accession>A0A160TMW8</accession>
<name>A0A160TMW8_9ZZZZ</name>
<dbReference type="EMBL" id="CZQE01000325">
    <property type="protein sequence ID" value="CUS46001.1"/>
    <property type="molecule type" value="Genomic_DNA"/>
</dbReference>
<evidence type="ECO:0000313" key="1">
    <source>
        <dbReference type="EMBL" id="CUS46001.1"/>
    </source>
</evidence>
<proteinExistence type="predicted"/>
<reference evidence="1" key="1">
    <citation type="submission" date="2015-10" db="EMBL/GenBank/DDBJ databases">
        <authorList>
            <person name="Gilbert D.G."/>
        </authorList>
    </citation>
    <scope>NUCLEOTIDE SEQUENCE</scope>
</reference>
<dbReference type="AlphaFoldDB" id="A0A160TMW8"/>
<evidence type="ECO:0008006" key="2">
    <source>
        <dbReference type="Google" id="ProtNLM"/>
    </source>
</evidence>
<sequence>MDPDEILARKAGDPLTELARQDLDPLSVEECQARIGALEAEITRTKARLTRAVNHRASANDLFKR</sequence>
<dbReference type="InterPro" id="IPR009579">
    <property type="entry name" value="DUF1192"/>
</dbReference>
<protein>
    <recommendedName>
        <fullName evidence="2">DUF1192 domain-containing protein</fullName>
    </recommendedName>
</protein>
<organism evidence="1">
    <name type="scientific">hydrothermal vent metagenome</name>
    <dbReference type="NCBI Taxonomy" id="652676"/>
    <lineage>
        <taxon>unclassified sequences</taxon>
        <taxon>metagenomes</taxon>
        <taxon>ecological metagenomes</taxon>
    </lineage>
</organism>